<reference evidence="2" key="1">
    <citation type="journal article" date="2014" name="Science">
        <title>Structural and functional partitioning of bread wheat chromosome 3B.</title>
        <authorList>
            <person name="Choulet F."/>
            <person name="Alberti A."/>
            <person name="Theil S."/>
            <person name="Glover N."/>
            <person name="Barbe V."/>
            <person name="Daron J."/>
            <person name="Pingault L."/>
            <person name="Sourdille P."/>
            <person name="Couloux A."/>
            <person name="Paux E."/>
            <person name="Leroy P."/>
            <person name="Mangenot S."/>
            <person name="Guilhot N."/>
            <person name="Le Gouis J."/>
            <person name="Balfourier F."/>
            <person name="Alaux M."/>
            <person name="Jamilloux V."/>
            <person name="Poulain J."/>
            <person name="Durand C."/>
            <person name="Bellec A."/>
            <person name="Gaspin C."/>
            <person name="Safar J."/>
            <person name="Dolezel J."/>
            <person name="Rogers J."/>
            <person name="Vandepoele K."/>
            <person name="Aury J.M."/>
            <person name="Mayer K."/>
            <person name="Berges H."/>
            <person name="Quesneville H."/>
            <person name="Wincker P."/>
            <person name="Feuillet C."/>
        </authorList>
    </citation>
    <scope>NUCLEOTIDE SEQUENCE</scope>
</reference>
<dbReference type="InterPro" id="IPR001810">
    <property type="entry name" value="F-box_dom"/>
</dbReference>
<gene>
    <name evidence="2" type="ORF">TRAES_3BF144700010CFD_c1</name>
</gene>
<dbReference type="PANTHER" id="PTHR31264:SF32">
    <property type="entry name" value="F-BOX DOMAIN-CONTAINING PROTEIN"/>
    <property type="match status" value="1"/>
</dbReference>
<dbReference type="Gene3D" id="1.20.1280.50">
    <property type="match status" value="1"/>
</dbReference>
<dbReference type="SMART" id="SM00256">
    <property type="entry name" value="FBOX"/>
    <property type="match status" value="1"/>
</dbReference>
<dbReference type="AlphaFoldDB" id="A0A080YU62"/>
<proteinExistence type="predicted"/>
<dbReference type="Pfam" id="PF12937">
    <property type="entry name" value="F-box-like"/>
    <property type="match status" value="1"/>
</dbReference>
<sequence>MALPQPAPPPETPIFRTLDELLHDIFLRLPAAADLARASAACRSFRRLIADHAFLHRYRALHPPPLIGVVRNGTFIQAQPPHPSAVAARAFAGFDFSCSSFLPSTAGRTWRRIDFFDGRALIAGAPVQEENSVLGGRHFRYHNFLVRDLAVCDPVHRRYTLLPAVPGDLKALVRENELFELETFLAPGDDDDDEDPLSFRVMCLVQCRLNIPGQNVFNLVPYVVVPYPFLIYTLSASLLSPLHLLYQAPQLLHLL</sequence>
<dbReference type="ExpressionAtlas" id="A0A080YU62">
    <property type="expression patterns" value="baseline"/>
</dbReference>
<dbReference type="InterPro" id="IPR036047">
    <property type="entry name" value="F-box-like_dom_sf"/>
</dbReference>
<organism evidence="2">
    <name type="scientific">Triticum aestivum</name>
    <name type="common">Wheat</name>
    <dbReference type="NCBI Taxonomy" id="4565"/>
    <lineage>
        <taxon>Eukaryota</taxon>
        <taxon>Viridiplantae</taxon>
        <taxon>Streptophyta</taxon>
        <taxon>Embryophyta</taxon>
        <taxon>Tracheophyta</taxon>
        <taxon>Spermatophyta</taxon>
        <taxon>Magnoliopsida</taxon>
        <taxon>Liliopsida</taxon>
        <taxon>Poales</taxon>
        <taxon>Poaceae</taxon>
        <taxon>BOP clade</taxon>
        <taxon>Pooideae</taxon>
        <taxon>Triticodae</taxon>
        <taxon>Triticeae</taxon>
        <taxon>Triticinae</taxon>
        <taxon>Triticum</taxon>
    </lineage>
</organism>
<dbReference type="PANTHER" id="PTHR31264">
    <property type="entry name" value="OS07G0554500 PROTEIN-RELATED"/>
    <property type="match status" value="1"/>
</dbReference>
<name>A0A080YU62_WHEAT</name>
<evidence type="ECO:0000313" key="2">
    <source>
        <dbReference type="EMBL" id="CDM86920.1"/>
    </source>
</evidence>
<dbReference type="SUPFAM" id="SSF81383">
    <property type="entry name" value="F-box domain"/>
    <property type="match status" value="1"/>
</dbReference>
<feature type="domain" description="F-box" evidence="1">
    <location>
        <begin position="17"/>
        <end position="58"/>
    </location>
</feature>
<dbReference type="HOGENOM" id="CLU_030310_2_1_1"/>
<evidence type="ECO:0000259" key="1">
    <source>
        <dbReference type="SMART" id="SM00256"/>
    </source>
</evidence>
<protein>
    <recommendedName>
        <fullName evidence="1">F-box domain-containing protein</fullName>
    </recommendedName>
</protein>
<dbReference type="EMBL" id="HG670306">
    <property type="protein sequence ID" value="CDM86920.1"/>
    <property type="molecule type" value="Genomic_DNA"/>
</dbReference>
<accession>A0A080YU62</accession>